<name>A0AAD6ZE29_9AGAR</name>
<comment type="caution">
    <text evidence="1">The sequence shown here is derived from an EMBL/GenBank/DDBJ whole genome shotgun (WGS) entry which is preliminary data.</text>
</comment>
<keyword evidence="2" id="KW-1185">Reference proteome</keyword>
<feature type="non-terminal residue" evidence="1">
    <location>
        <position position="1"/>
    </location>
</feature>
<gene>
    <name evidence="1" type="ORF">DFH08DRAFT_635687</name>
</gene>
<dbReference type="EMBL" id="JARIHO010000057">
    <property type="protein sequence ID" value="KAJ7318515.1"/>
    <property type="molecule type" value="Genomic_DNA"/>
</dbReference>
<dbReference type="AlphaFoldDB" id="A0AAD6ZE29"/>
<evidence type="ECO:0000313" key="1">
    <source>
        <dbReference type="EMBL" id="KAJ7318515.1"/>
    </source>
</evidence>
<sequence length="95" mass="10935">HPEYTTHCLKQRDSPVVPVLTGYRVPRNDTDEDRLKHAVVMLILFKPWSNDKSSPVKAAELGWEDAFNTFKPTMSSDHLRISLNMQLPFQARDAK</sequence>
<feature type="non-terminal residue" evidence="1">
    <location>
        <position position="95"/>
    </location>
</feature>
<protein>
    <submittedName>
        <fullName evidence="1">Uncharacterized protein</fullName>
    </submittedName>
</protein>
<organism evidence="1 2">
    <name type="scientific">Mycena albidolilacea</name>
    <dbReference type="NCBI Taxonomy" id="1033008"/>
    <lineage>
        <taxon>Eukaryota</taxon>
        <taxon>Fungi</taxon>
        <taxon>Dikarya</taxon>
        <taxon>Basidiomycota</taxon>
        <taxon>Agaricomycotina</taxon>
        <taxon>Agaricomycetes</taxon>
        <taxon>Agaricomycetidae</taxon>
        <taxon>Agaricales</taxon>
        <taxon>Marasmiineae</taxon>
        <taxon>Mycenaceae</taxon>
        <taxon>Mycena</taxon>
    </lineage>
</organism>
<evidence type="ECO:0000313" key="2">
    <source>
        <dbReference type="Proteomes" id="UP001218218"/>
    </source>
</evidence>
<reference evidence="1" key="1">
    <citation type="submission" date="2023-03" db="EMBL/GenBank/DDBJ databases">
        <title>Massive genome expansion in bonnet fungi (Mycena s.s.) driven by repeated elements and novel gene families across ecological guilds.</title>
        <authorList>
            <consortium name="Lawrence Berkeley National Laboratory"/>
            <person name="Harder C.B."/>
            <person name="Miyauchi S."/>
            <person name="Viragh M."/>
            <person name="Kuo A."/>
            <person name="Thoen E."/>
            <person name="Andreopoulos B."/>
            <person name="Lu D."/>
            <person name="Skrede I."/>
            <person name="Drula E."/>
            <person name="Henrissat B."/>
            <person name="Morin E."/>
            <person name="Kohler A."/>
            <person name="Barry K."/>
            <person name="LaButti K."/>
            <person name="Morin E."/>
            <person name="Salamov A."/>
            <person name="Lipzen A."/>
            <person name="Mereny Z."/>
            <person name="Hegedus B."/>
            <person name="Baldrian P."/>
            <person name="Stursova M."/>
            <person name="Weitz H."/>
            <person name="Taylor A."/>
            <person name="Grigoriev I.V."/>
            <person name="Nagy L.G."/>
            <person name="Martin F."/>
            <person name="Kauserud H."/>
        </authorList>
    </citation>
    <scope>NUCLEOTIDE SEQUENCE</scope>
    <source>
        <strain evidence="1">CBHHK002</strain>
    </source>
</reference>
<dbReference type="Proteomes" id="UP001218218">
    <property type="component" value="Unassembled WGS sequence"/>
</dbReference>
<proteinExistence type="predicted"/>
<accession>A0AAD6ZE29</accession>